<sequence length="162" mass="18281">MTWQPPALFKHGISCAAPRAADVDAGSRLLCGGVCEHVVDKGQRSAGSGQSFVDPPVVLQLSSQRLIKHEGISHEETRCPKWRNYKCSTAEGAISQPNGTQDSHTEVCLARLSWKQRQKQKEFRLFWEVIIRTFGLAWISKIIRPTQEVSERNRLQVKVIKM</sequence>
<name>A0AAV6RXG2_SOLSE</name>
<gene>
    <name evidence="1" type="ORF">JOB18_012092</name>
</gene>
<reference evidence="1 2" key="1">
    <citation type="journal article" date="2021" name="Sci. Rep.">
        <title>Chromosome anchoring in Senegalese sole (Solea senegalensis) reveals sex-associated markers and genome rearrangements in flatfish.</title>
        <authorList>
            <person name="Guerrero-Cozar I."/>
            <person name="Gomez-Garrido J."/>
            <person name="Berbel C."/>
            <person name="Martinez-Blanch J.F."/>
            <person name="Alioto T."/>
            <person name="Claros M.G."/>
            <person name="Gagnaire P.A."/>
            <person name="Manchado M."/>
        </authorList>
    </citation>
    <scope>NUCLEOTIDE SEQUENCE [LARGE SCALE GENOMIC DNA]</scope>
    <source>
        <strain evidence="1">Sse05_10M</strain>
    </source>
</reference>
<proteinExistence type="predicted"/>
<dbReference type="Proteomes" id="UP000693946">
    <property type="component" value="Linkage Group LG16"/>
</dbReference>
<dbReference type="EMBL" id="JAGKHQ010000008">
    <property type="protein sequence ID" value="KAG7510055.1"/>
    <property type="molecule type" value="Genomic_DNA"/>
</dbReference>
<protein>
    <submittedName>
        <fullName evidence="1">Uncharacterized protein</fullName>
    </submittedName>
</protein>
<comment type="caution">
    <text evidence="1">The sequence shown here is derived from an EMBL/GenBank/DDBJ whole genome shotgun (WGS) entry which is preliminary data.</text>
</comment>
<accession>A0AAV6RXG2</accession>
<evidence type="ECO:0000313" key="1">
    <source>
        <dbReference type="EMBL" id="KAG7510055.1"/>
    </source>
</evidence>
<dbReference type="AlphaFoldDB" id="A0AAV6RXG2"/>
<keyword evidence="2" id="KW-1185">Reference proteome</keyword>
<evidence type="ECO:0000313" key="2">
    <source>
        <dbReference type="Proteomes" id="UP000693946"/>
    </source>
</evidence>
<organism evidence="1 2">
    <name type="scientific">Solea senegalensis</name>
    <name type="common">Senegalese sole</name>
    <dbReference type="NCBI Taxonomy" id="28829"/>
    <lineage>
        <taxon>Eukaryota</taxon>
        <taxon>Metazoa</taxon>
        <taxon>Chordata</taxon>
        <taxon>Craniata</taxon>
        <taxon>Vertebrata</taxon>
        <taxon>Euteleostomi</taxon>
        <taxon>Actinopterygii</taxon>
        <taxon>Neopterygii</taxon>
        <taxon>Teleostei</taxon>
        <taxon>Neoteleostei</taxon>
        <taxon>Acanthomorphata</taxon>
        <taxon>Carangaria</taxon>
        <taxon>Pleuronectiformes</taxon>
        <taxon>Pleuronectoidei</taxon>
        <taxon>Soleidae</taxon>
        <taxon>Solea</taxon>
    </lineage>
</organism>